<dbReference type="EMBL" id="BAAAVT010000020">
    <property type="protein sequence ID" value="GAA3073643.1"/>
    <property type="molecule type" value="Genomic_DNA"/>
</dbReference>
<keyword evidence="3" id="KW-1185">Reference proteome</keyword>
<gene>
    <name evidence="2" type="ORF">GCM10010529_26980</name>
</gene>
<evidence type="ECO:0000313" key="2">
    <source>
        <dbReference type="EMBL" id="GAA3073643.1"/>
    </source>
</evidence>
<evidence type="ECO:0000256" key="1">
    <source>
        <dbReference type="SAM" id="MobiDB-lite"/>
    </source>
</evidence>
<dbReference type="Proteomes" id="UP001500236">
    <property type="component" value="Unassembled WGS sequence"/>
</dbReference>
<proteinExistence type="predicted"/>
<feature type="region of interest" description="Disordered" evidence="1">
    <location>
        <begin position="21"/>
        <end position="57"/>
    </location>
</feature>
<feature type="compositionally biased region" description="Basic residues" evidence="1">
    <location>
        <begin position="40"/>
        <end position="57"/>
    </location>
</feature>
<feature type="compositionally biased region" description="Basic and acidic residues" evidence="1">
    <location>
        <begin position="21"/>
        <end position="39"/>
    </location>
</feature>
<evidence type="ECO:0000313" key="3">
    <source>
        <dbReference type="Proteomes" id="UP001500236"/>
    </source>
</evidence>
<protein>
    <submittedName>
        <fullName evidence="2">Uncharacterized protein</fullName>
    </submittedName>
</protein>
<name>A0ABP6M2J7_9MICC</name>
<organism evidence="2 3">
    <name type="scientific">Nesterenkonia aethiopica</name>
    <dbReference type="NCBI Taxonomy" id="269144"/>
    <lineage>
        <taxon>Bacteria</taxon>
        <taxon>Bacillati</taxon>
        <taxon>Actinomycetota</taxon>
        <taxon>Actinomycetes</taxon>
        <taxon>Micrococcales</taxon>
        <taxon>Micrococcaceae</taxon>
        <taxon>Nesterenkonia</taxon>
    </lineage>
</organism>
<accession>A0ABP6M2J7</accession>
<comment type="caution">
    <text evidence="2">The sequence shown here is derived from an EMBL/GenBank/DDBJ whole genome shotgun (WGS) entry which is preliminary data.</text>
</comment>
<sequence length="57" mass="6714">MGEHYTAVHLPMIARHRRSPVRDARPVLPRRTYDDDVAHPRSHHHRHAHISARVPRS</sequence>
<reference evidence="3" key="1">
    <citation type="journal article" date="2019" name="Int. J. Syst. Evol. Microbiol.">
        <title>The Global Catalogue of Microorganisms (GCM) 10K type strain sequencing project: providing services to taxonomists for standard genome sequencing and annotation.</title>
        <authorList>
            <consortium name="The Broad Institute Genomics Platform"/>
            <consortium name="The Broad Institute Genome Sequencing Center for Infectious Disease"/>
            <person name="Wu L."/>
            <person name="Ma J."/>
        </authorList>
    </citation>
    <scope>NUCLEOTIDE SEQUENCE [LARGE SCALE GENOMIC DNA]</scope>
    <source>
        <strain evidence="3">JCM 14309</strain>
    </source>
</reference>